<dbReference type="Proteomes" id="UP000439994">
    <property type="component" value="Unassembled WGS sequence"/>
</dbReference>
<evidence type="ECO:0000256" key="1">
    <source>
        <dbReference type="SAM" id="MobiDB-lite"/>
    </source>
</evidence>
<dbReference type="EMBL" id="WOCD01000005">
    <property type="protein sequence ID" value="MUH73211.1"/>
    <property type="molecule type" value="Genomic_DNA"/>
</dbReference>
<evidence type="ECO:0000313" key="3">
    <source>
        <dbReference type="EMBL" id="MUH73211.1"/>
    </source>
</evidence>
<dbReference type="OrthoDB" id="6286196at2"/>
<feature type="compositionally biased region" description="Polar residues" evidence="1">
    <location>
        <begin position="39"/>
        <end position="67"/>
    </location>
</feature>
<reference evidence="3 4" key="1">
    <citation type="submission" date="2019-11" db="EMBL/GenBank/DDBJ databases">
        <title>P. haliotis isolates from Z. marina roots.</title>
        <authorList>
            <person name="Cohen M."/>
            <person name="Jospin G."/>
            <person name="Eisen J.A."/>
            <person name="Coil D.A."/>
        </authorList>
    </citation>
    <scope>NUCLEOTIDE SEQUENCE [LARGE SCALE GENOMIC DNA]</scope>
    <source>
        <strain evidence="3 4">UCD-MCMsp1aY</strain>
    </source>
</reference>
<sequence length="267" mass="30154">MKRIVIFSTIAISITLLLINAPFETDVSSNAQIEKAQPQAFQPSNFKTSATRTNNKNTSNTPSLSPQQLLESAKNVRRCKGVPKTRDELTVWIDKATRIGEPYEFIEDVSSRFALCSELKNEEHNFIKILLLAIEKGSDDALNELWAVSDIEYFESTGVDTSSKQVVFEHRVKFINMKYALAQKLAVNGGEKSQLRLIKGFQHFDPATLQPNIVKAVAFAEYAMQTTNNNEFYLKVSFIKNSLLNKMSALQIEQAEDLTQKLLSVRR</sequence>
<organism evidence="3 4">
    <name type="scientific">Psychrosphaera haliotis</name>
    <dbReference type="NCBI Taxonomy" id="555083"/>
    <lineage>
        <taxon>Bacteria</taxon>
        <taxon>Pseudomonadati</taxon>
        <taxon>Pseudomonadota</taxon>
        <taxon>Gammaproteobacteria</taxon>
        <taxon>Alteromonadales</taxon>
        <taxon>Pseudoalteromonadaceae</taxon>
        <taxon>Psychrosphaera</taxon>
    </lineage>
</organism>
<keyword evidence="4" id="KW-1185">Reference proteome</keyword>
<feature type="signal peptide" evidence="2">
    <location>
        <begin position="1"/>
        <end position="20"/>
    </location>
</feature>
<evidence type="ECO:0000313" key="4">
    <source>
        <dbReference type="Proteomes" id="UP000439994"/>
    </source>
</evidence>
<feature type="region of interest" description="Disordered" evidence="1">
    <location>
        <begin position="38"/>
        <end position="67"/>
    </location>
</feature>
<protein>
    <submittedName>
        <fullName evidence="3">Uncharacterized protein</fullName>
    </submittedName>
</protein>
<name>A0A6N8FG28_9GAMM</name>
<gene>
    <name evidence="3" type="ORF">GNP35_12395</name>
</gene>
<dbReference type="RefSeq" id="WP_155696411.1">
    <property type="nucleotide sequence ID" value="NZ_WOCD01000005.1"/>
</dbReference>
<proteinExistence type="predicted"/>
<feature type="chain" id="PRO_5027028957" evidence="2">
    <location>
        <begin position="21"/>
        <end position="267"/>
    </location>
</feature>
<accession>A0A6N8FG28</accession>
<evidence type="ECO:0000256" key="2">
    <source>
        <dbReference type="SAM" id="SignalP"/>
    </source>
</evidence>
<comment type="caution">
    <text evidence="3">The sequence shown here is derived from an EMBL/GenBank/DDBJ whole genome shotgun (WGS) entry which is preliminary data.</text>
</comment>
<dbReference type="AlphaFoldDB" id="A0A6N8FG28"/>
<keyword evidence="2" id="KW-0732">Signal</keyword>